<organism evidence="1 2">
    <name type="scientific">Coprococcus comes</name>
    <dbReference type="NCBI Taxonomy" id="410072"/>
    <lineage>
        <taxon>Bacteria</taxon>
        <taxon>Bacillati</taxon>
        <taxon>Bacillota</taxon>
        <taxon>Clostridia</taxon>
        <taxon>Lachnospirales</taxon>
        <taxon>Lachnospiraceae</taxon>
        <taxon>Coprococcus</taxon>
    </lineage>
</organism>
<reference evidence="1 2" key="1">
    <citation type="submission" date="2015-09" db="EMBL/GenBank/DDBJ databases">
        <authorList>
            <consortium name="Pathogen Informatics"/>
        </authorList>
    </citation>
    <scope>NUCLEOTIDE SEQUENCE [LARGE SCALE GENOMIC DNA]</scope>
    <source>
        <strain evidence="1 2">2789STDY5834866</strain>
    </source>
</reference>
<accession>A0A174HP25</accession>
<sequence length="75" mass="8776">MENRELKEYLAEFADNAPMSIIIANPKKRKVYIPEECFMIKDENIGKPVLCIQIAEERDMDEEERKAAEEDEKGE</sequence>
<proteinExistence type="predicted"/>
<dbReference type="Proteomes" id="UP000095362">
    <property type="component" value="Unassembled WGS sequence"/>
</dbReference>
<dbReference type="EMBL" id="CYZK01000025">
    <property type="protein sequence ID" value="CUO74625.1"/>
    <property type="molecule type" value="Genomic_DNA"/>
</dbReference>
<name>A0A174HP25_9FIRM</name>
<gene>
    <name evidence="1" type="ORF">ERS852481_02776</name>
</gene>
<evidence type="ECO:0000313" key="2">
    <source>
        <dbReference type="Proteomes" id="UP000095362"/>
    </source>
</evidence>
<protein>
    <submittedName>
        <fullName evidence="1">Uncharacterized protein</fullName>
    </submittedName>
</protein>
<evidence type="ECO:0000313" key="1">
    <source>
        <dbReference type="EMBL" id="CUO74625.1"/>
    </source>
</evidence>
<dbReference type="AlphaFoldDB" id="A0A174HP25"/>
<dbReference type="RefSeq" id="WP_055262014.1">
    <property type="nucleotide sequence ID" value="NZ_CYZK01000025.1"/>
</dbReference>